<comment type="caution">
    <text evidence="2">The sequence shown here is derived from an EMBL/GenBank/DDBJ whole genome shotgun (WGS) entry which is preliminary data.</text>
</comment>
<accession>A0A8H4QKS7</accession>
<sequence length="545" mass="60722">MELSNGTVEQLLVFSHGHSEKLALFKALNTPVNLYNIQTCPLPCNDLRDVLVEVKQEGWGEVEAFTQLGRYAFLLGMQTPSGSSTSLKTAAATTTAATTVATTTKPQIQSLAPGDSIRASVSHLLSRAFTLPCSTAALAFTQLVQPTSRFQLALDALLPILDSNTSAETTGADHPHIIQLAQRILVPFILYSLYTPHPVTINPFKSALLVAYEREREKAVAVANEGGVSPNEQFVWVLWKILKGDGNDIGPYSPSTLSRCVLPPKLRAINLVLDEELYNSISDIDDITYIYFQKQNRRSASSDTDESTNNTTLNTYNARSRATPDFHSRSPINFEEDRQNERLIHAMKLILAARDRVLTLSEQRSLVPVIPDLASTNIITSIDLTPIIANNTTIAHPLLVGLLTHPNPEKNNPRPFLDILPFLPPTLPTFDLYGRLLRDQTRVTVPEYSTVADLVLMEVLARFIHECINWLDRAEREEREGNISDDRFAKGVQNLCRFYASLIKLQIVDPVADADATEMAHFSLRNARFEEANALYRLIVTSRRY</sequence>
<organism evidence="2 3">
    <name type="scientific">Agrocybe pediades</name>
    <dbReference type="NCBI Taxonomy" id="84607"/>
    <lineage>
        <taxon>Eukaryota</taxon>
        <taxon>Fungi</taxon>
        <taxon>Dikarya</taxon>
        <taxon>Basidiomycota</taxon>
        <taxon>Agaricomycotina</taxon>
        <taxon>Agaricomycetes</taxon>
        <taxon>Agaricomycetidae</taxon>
        <taxon>Agaricales</taxon>
        <taxon>Agaricineae</taxon>
        <taxon>Strophariaceae</taxon>
        <taxon>Agrocybe</taxon>
    </lineage>
</organism>
<reference evidence="2 3" key="1">
    <citation type="submission" date="2019-12" db="EMBL/GenBank/DDBJ databases">
        <authorList>
            <person name="Floudas D."/>
            <person name="Bentzer J."/>
            <person name="Ahren D."/>
            <person name="Johansson T."/>
            <person name="Persson P."/>
            <person name="Tunlid A."/>
        </authorList>
    </citation>
    <scope>NUCLEOTIDE SEQUENCE [LARGE SCALE GENOMIC DNA]</scope>
    <source>
        <strain evidence="2 3">CBS 102.39</strain>
    </source>
</reference>
<evidence type="ECO:0000313" key="2">
    <source>
        <dbReference type="EMBL" id="KAF4612202.1"/>
    </source>
</evidence>
<feature type="region of interest" description="Disordered" evidence="1">
    <location>
        <begin position="298"/>
        <end position="334"/>
    </location>
</feature>
<dbReference type="GO" id="GO:0030014">
    <property type="term" value="C:CCR4-NOT complex"/>
    <property type="evidence" value="ECO:0007669"/>
    <property type="project" value="InterPro"/>
</dbReference>
<keyword evidence="3" id="KW-1185">Reference proteome</keyword>
<evidence type="ECO:0000313" key="3">
    <source>
        <dbReference type="Proteomes" id="UP000521872"/>
    </source>
</evidence>
<evidence type="ECO:0008006" key="4">
    <source>
        <dbReference type="Google" id="ProtNLM"/>
    </source>
</evidence>
<dbReference type="InterPro" id="IPR019312">
    <property type="entry name" value="CNOT11"/>
</dbReference>
<gene>
    <name evidence="2" type="ORF">D9613_004038</name>
</gene>
<name>A0A8H4QKS7_9AGAR</name>
<proteinExistence type="predicted"/>
<dbReference type="Pfam" id="PF10155">
    <property type="entry name" value="CNOT11"/>
    <property type="match status" value="1"/>
</dbReference>
<dbReference type="EMBL" id="JAACJL010000057">
    <property type="protein sequence ID" value="KAF4612202.1"/>
    <property type="molecule type" value="Genomic_DNA"/>
</dbReference>
<protein>
    <recommendedName>
        <fullName evidence="4">CCR4-NOT transcription complex subunit 11</fullName>
    </recommendedName>
</protein>
<dbReference type="Proteomes" id="UP000521872">
    <property type="component" value="Unassembled WGS sequence"/>
</dbReference>
<evidence type="ECO:0000256" key="1">
    <source>
        <dbReference type="SAM" id="MobiDB-lite"/>
    </source>
</evidence>
<dbReference type="AlphaFoldDB" id="A0A8H4QKS7"/>